<evidence type="ECO:0000256" key="1">
    <source>
        <dbReference type="SAM" id="MobiDB-lite"/>
    </source>
</evidence>
<sequence length="102" mass="11140">MKTDFQKFLQEVTDKFSLQAQLVTEGVLSLTDTSETEVDADTFDELVKSGVRNFKVGYRQYPITDPSPSPASLPDPPASLASTPDFTAQSSVDLPLRKSVIS</sequence>
<name>A0A9N7V7S1_PLEPL</name>
<organism evidence="2 3">
    <name type="scientific">Pleuronectes platessa</name>
    <name type="common">European plaice</name>
    <dbReference type="NCBI Taxonomy" id="8262"/>
    <lineage>
        <taxon>Eukaryota</taxon>
        <taxon>Metazoa</taxon>
        <taxon>Chordata</taxon>
        <taxon>Craniata</taxon>
        <taxon>Vertebrata</taxon>
        <taxon>Euteleostomi</taxon>
        <taxon>Actinopterygii</taxon>
        <taxon>Neopterygii</taxon>
        <taxon>Teleostei</taxon>
        <taxon>Neoteleostei</taxon>
        <taxon>Acanthomorphata</taxon>
        <taxon>Carangaria</taxon>
        <taxon>Pleuronectiformes</taxon>
        <taxon>Pleuronectoidei</taxon>
        <taxon>Pleuronectidae</taxon>
        <taxon>Pleuronectes</taxon>
    </lineage>
</organism>
<dbReference type="EMBL" id="CADEAL010003167">
    <property type="protein sequence ID" value="CAB1443694.1"/>
    <property type="molecule type" value="Genomic_DNA"/>
</dbReference>
<dbReference type="AlphaFoldDB" id="A0A9N7V7S1"/>
<dbReference type="Proteomes" id="UP001153269">
    <property type="component" value="Unassembled WGS sequence"/>
</dbReference>
<comment type="caution">
    <text evidence="2">The sequence shown here is derived from an EMBL/GenBank/DDBJ whole genome shotgun (WGS) entry which is preliminary data.</text>
</comment>
<feature type="compositionally biased region" description="Pro residues" evidence="1">
    <location>
        <begin position="65"/>
        <end position="77"/>
    </location>
</feature>
<evidence type="ECO:0000313" key="3">
    <source>
        <dbReference type="Proteomes" id="UP001153269"/>
    </source>
</evidence>
<accession>A0A9N7V7S1</accession>
<proteinExistence type="predicted"/>
<protein>
    <submittedName>
        <fullName evidence="2">Uncharacterized protein</fullName>
    </submittedName>
</protein>
<gene>
    <name evidence="2" type="ORF">PLEPLA_LOCUS31410</name>
</gene>
<evidence type="ECO:0000313" key="2">
    <source>
        <dbReference type="EMBL" id="CAB1443694.1"/>
    </source>
</evidence>
<feature type="region of interest" description="Disordered" evidence="1">
    <location>
        <begin position="62"/>
        <end position="102"/>
    </location>
</feature>
<keyword evidence="3" id="KW-1185">Reference proteome</keyword>
<reference evidence="2" key="1">
    <citation type="submission" date="2020-03" db="EMBL/GenBank/DDBJ databases">
        <authorList>
            <person name="Weist P."/>
        </authorList>
    </citation>
    <scope>NUCLEOTIDE SEQUENCE</scope>
</reference>